<dbReference type="PROSITE" id="PS51257">
    <property type="entry name" value="PROKAR_LIPOPROTEIN"/>
    <property type="match status" value="1"/>
</dbReference>
<proteinExistence type="predicted"/>
<dbReference type="Proteomes" id="UP000326924">
    <property type="component" value="Unassembled WGS sequence"/>
</dbReference>
<organism evidence="1 2">
    <name type="scientific">Sphaerosporella brunnea</name>
    <dbReference type="NCBI Taxonomy" id="1250544"/>
    <lineage>
        <taxon>Eukaryota</taxon>
        <taxon>Fungi</taxon>
        <taxon>Dikarya</taxon>
        <taxon>Ascomycota</taxon>
        <taxon>Pezizomycotina</taxon>
        <taxon>Pezizomycetes</taxon>
        <taxon>Pezizales</taxon>
        <taxon>Pyronemataceae</taxon>
        <taxon>Sphaerosporella</taxon>
    </lineage>
</organism>
<name>A0A5J5F4T1_9PEZI</name>
<protein>
    <submittedName>
        <fullName evidence="1">Uncharacterized protein</fullName>
    </submittedName>
</protein>
<evidence type="ECO:0000313" key="2">
    <source>
        <dbReference type="Proteomes" id="UP000326924"/>
    </source>
</evidence>
<accession>A0A5J5F4T1</accession>
<keyword evidence="2" id="KW-1185">Reference proteome</keyword>
<comment type="caution">
    <text evidence="1">The sequence shown here is derived from an EMBL/GenBank/DDBJ whole genome shotgun (WGS) entry which is preliminary data.</text>
</comment>
<gene>
    <name evidence="1" type="ORF">FN846DRAFT_463964</name>
</gene>
<reference evidence="1 2" key="1">
    <citation type="submission" date="2019-09" db="EMBL/GenBank/DDBJ databases">
        <title>Draft genome of the ectomycorrhizal ascomycete Sphaerosporella brunnea.</title>
        <authorList>
            <consortium name="DOE Joint Genome Institute"/>
            <person name="Benucci G.M."/>
            <person name="Marozzi G."/>
            <person name="Antonielli L."/>
            <person name="Sanchez S."/>
            <person name="Marco P."/>
            <person name="Wang X."/>
            <person name="Falini L.B."/>
            <person name="Barry K."/>
            <person name="Haridas S."/>
            <person name="Lipzen A."/>
            <person name="Labutti K."/>
            <person name="Grigoriev I.V."/>
            <person name="Murat C."/>
            <person name="Martin F."/>
            <person name="Albertini E."/>
            <person name="Donnini D."/>
            <person name="Bonito G."/>
        </authorList>
    </citation>
    <scope>NUCLEOTIDE SEQUENCE [LARGE SCALE GENOMIC DNA]</scope>
    <source>
        <strain evidence="1 2">Sb_GMNB300</strain>
    </source>
</reference>
<sequence>MPSGPERRCRRYGHLPSTYTQASTSCNHAITSIYMHRQFCPNKPGVSVCLRLAAVDRCHSREGATHDIKPRREFPPRLELCERGMADKPAPFRFDARDAVGVHMPEPGVGCVHMMLASCVTSLSSPFSGSLLSPYIHAPPPPQTALLDAVWVVQPIELGTMCIG</sequence>
<evidence type="ECO:0000313" key="1">
    <source>
        <dbReference type="EMBL" id="KAA8911075.1"/>
    </source>
</evidence>
<dbReference type="InParanoid" id="A0A5J5F4T1"/>
<dbReference type="AlphaFoldDB" id="A0A5J5F4T1"/>
<dbReference type="EMBL" id="VXIS01000039">
    <property type="protein sequence ID" value="KAA8911075.1"/>
    <property type="molecule type" value="Genomic_DNA"/>
</dbReference>